<evidence type="ECO:0000256" key="2">
    <source>
        <dbReference type="ARBA" id="ARBA00022723"/>
    </source>
</evidence>
<evidence type="ECO:0000256" key="4">
    <source>
        <dbReference type="ARBA" id="ARBA00022833"/>
    </source>
</evidence>
<evidence type="ECO:0000256" key="5">
    <source>
        <dbReference type="ARBA" id="ARBA00023295"/>
    </source>
</evidence>
<dbReference type="PROSITE" id="PS51154">
    <property type="entry name" value="MACRO"/>
    <property type="match status" value="1"/>
</dbReference>
<dbReference type="Pfam" id="PF01661">
    <property type="entry name" value="Macro"/>
    <property type="match status" value="1"/>
</dbReference>
<organism evidence="7 8">
    <name type="scientific">Aspergillus coremiiformis</name>
    <dbReference type="NCBI Taxonomy" id="138285"/>
    <lineage>
        <taxon>Eukaryota</taxon>
        <taxon>Fungi</taxon>
        <taxon>Dikarya</taxon>
        <taxon>Ascomycota</taxon>
        <taxon>Pezizomycotina</taxon>
        <taxon>Eurotiomycetes</taxon>
        <taxon>Eurotiomycetidae</taxon>
        <taxon>Eurotiales</taxon>
        <taxon>Aspergillaceae</taxon>
        <taxon>Aspergillus</taxon>
        <taxon>Aspergillus subgen. Circumdati</taxon>
    </lineage>
</organism>
<evidence type="ECO:0000259" key="6">
    <source>
        <dbReference type="PROSITE" id="PS51154"/>
    </source>
</evidence>
<dbReference type="Proteomes" id="UP000327118">
    <property type="component" value="Unassembled WGS sequence"/>
</dbReference>
<dbReference type="SMART" id="SM00506">
    <property type="entry name" value="A1pp"/>
    <property type="match status" value="1"/>
</dbReference>
<dbReference type="GO" id="GO:0016798">
    <property type="term" value="F:hydrolase activity, acting on glycosyl bonds"/>
    <property type="evidence" value="ECO:0007669"/>
    <property type="project" value="UniProtKB-KW"/>
</dbReference>
<dbReference type="AlphaFoldDB" id="A0A5N6ZDR3"/>
<name>A0A5N6ZDR3_9EURO</name>
<evidence type="ECO:0000313" key="7">
    <source>
        <dbReference type="EMBL" id="KAE8355675.1"/>
    </source>
</evidence>
<keyword evidence="5" id="KW-0326">Glycosidase</keyword>
<keyword evidence="8" id="KW-1185">Reference proteome</keyword>
<evidence type="ECO:0000313" key="8">
    <source>
        <dbReference type="Proteomes" id="UP000327118"/>
    </source>
</evidence>
<protein>
    <recommendedName>
        <fullName evidence="6">Macro domain-containing protein</fullName>
    </recommendedName>
</protein>
<keyword evidence="2" id="KW-0479">Metal-binding</keyword>
<dbReference type="SUPFAM" id="SSF52949">
    <property type="entry name" value="Macro domain-like"/>
    <property type="match status" value="1"/>
</dbReference>
<feature type="domain" description="Macro" evidence="6">
    <location>
        <begin position="185"/>
        <end position="385"/>
    </location>
</feature>
<evidence type="ECO:0000256" key="3">
    <source>
        <dbReference type="ARBA" id="ARBA00022801"/>
    </source>
</evidence>
<dbReference type="InterPro" id="IPR043472">
    <property type="entry name" value="Macro_dom-like"/>
</dbReference>
<dbReference type="InterPro" id="IPR029035">
    <property type="entry name" value="DHS-like_NAD/FAD-binding_dom"/>
</dbReference>
<dbReference type="PANTHER" id="PTHR11106">
    <property type="entry name" value="GANGLIOSIDE INDUCED DIFFERENTIATION ASSOCIATED PROTEIN 2-RELATED"/>
    <property type="match status" value="1"/>
</dbReference>
<dbReference type="Gene3D" id="3.40.220.10">
    <property type="entry name" value="Leucine Aminopeptidase, subunit E, domain 1"/>
    <property type="match status" value="1"/>
</dbReference>
<comment type="cofactor">
    <cofactor evidence="1">
        <name>Zn(2+)</name>
        <dbReference type="ChEBI" id="CHEBI:29105"/>
    </cofactor>
</comment>
<gene>
    <name evidence="7" type="ORF">BDV28DRAFT_162613</name>
</gene>
<evidence type="ECO:0000256" key="1">
    <source>
        <dbReference type="ARBA" id="ARBA00001947"/>
    </source>
</evidence>
<dbReference type="InterPro" id="IPR002589">
    <property type="entry name" value="Macro_dom"/>
</dbReference>
<reference evidence="8" key="1">
    <citation type="submission" date="2019-04" db="EMBL/GenBank/DDBJ databases">
        <title>Friends and foes A comparative genomics studyof 23 Aspergillus species from section Flavi.</title>
        <authorList>
            <consortium name="DOE Joint Genome Institute"/>
            <person name="Kjaerbolling I."/>
            <person name="Vesth T."/>
            <person name="Frisvad J.C."/>
            <person name="Nybo J.L."/>
            <person name="Theobald S."/>
            <person name="Kildgaard S."/>
            <person name="Isbrandt T."/>
            <person name="Kuo A."/>
            <person name="Sato A."/>
            <person name="Lyhne E.K."/>
            <person name="Kogle M.E."/>
            <person name="Wiebenga A."/>
            <person name="Kun R.S."/>
            <person name="Lubbers R.J."/>
            <person name="Makela M.R."/>
            <person name="Barry K."/>
            <person name="Chovatia M."/>
            <person name="Clum A."/>
            <person name="Daum C."/>
            <person name="Haridas S."/>
            <person name="He G."/>
            <person name="LaButti K."/>
            <person name="Lipzen A."/>
            <person name="Mondo S."/>
            <person name="Riley R."/>
            <person name="Salamov A."/>
            <person name="Simmons B.A."/>
            <person name="Magnuson J.K."/>
            <person name="Henrissat B."/>
            <person name="Mortensen U.H."/>
            <person name="Larsen T.O."/>
            <person name="Devries R.P."/>
            <person name="Grigoriev I.V."/>
            <person name="Machida M."/>
            <person name="Baker S.E."/>
            <person name="Andersen M.R."/>
        </authorList>
    </citation>
    <scope>NUCLEOTIDE SEQUENCE [LARGE SCALE GENOMIC DNA]</scope>
    <source>
        <strain evidence="8">CBS 553.77</strain>
    </source>
</reference>
<accession>A0A5N6ZDR3</accession>
<dbReference type="CDD" id="cd02908">
    <property type="entry name" value="Macro_OAADPr_deacetylase"/>
    <property type="match status" value="1"/>
</dbReference>
<keyword evidence="3" id="KW-0378">Hydrolase</keyword>
<sequence>MPFLGVPFQVREIVSVVVHPELGGEVDLYWGLGDGAEELFPEGVAGGPDCVDENLDVLEDGGKGGFGVCADLEFGGGDWERGLGVTARLSRALQQLIQEAHEHASQPSSCHKCTHHISPNYISQMETWSQLEMMRRLLCQRPPIPELPSNILDDIDAVIAYRNSKAIRTSSTSITPSMVISPSRNIPGQESCLETVNISLWKGDIALLTDVTAIVNAANSQLLGCFHPDHRCIDNIIHSAAGPRLRDACNSIMLRQGHPEPVGSVKVTPGFNLPAPWVLHTVGPQVNSRKRASTLQQQQLASCYSSCLDAMESLPPLPDGRKVVAICCTSTGLFAFPPDMAAEIALKTVVQWCLDHSKTSVTDIIFNTFLKRDFELYKKNISALETTIASANHQITFQSNPLNSPEALATPAIRKARTWLHEADYLIISAGAGLSAAIGLDYTSASLFQTHFPGFLHLGLGQLYDVFGFSGWESLCQKWGYYFLHLNMVRTWPASSLYKSLLRLAERFSDRYFVRTSNADGRFVANGFPAEKVSTPQGQYRLLQCFAKCRPDAVFPSDPFVDAAVPFIDRETQVLTDETKVPRCQYCTGELTLCVRGGDYFNSAPFHAQERKWKAYIDGVSKGLNGRTAVILELGVGLNTPAVLRWPNEQLVEDSSNPGFRLIRAGIGASACAPWDLEEQDLAVGIEGDLNLVVDTLVG</sequence>
<keyword evidence="4" id="KW-0862">Zinc</keyword>
<dbReference type="PANTHER" id="PTHR11106:SF121">
    <property type="entry name" value="ADP-RIBOSE 1''-PHOSPHATE PHOSPHATASE"/>
    <property type="match status" value="1"/>
</dbReference>
<dbReference type="EMBL" id="ML739048">
    <property type="protein sequence ID" value="KAE8355675.1"/>
    <property type="molecule type" value="Genomic_DNA"/>
</dbReference>
<proteinExistence type="predicted"/>
<dbReference type="GO" id="GO:0046872">
    <property type="term" value="F:metal ion binding"/>
    <property type="evidence" value="ECO:0007669"/>
    <property type="project" value="UniProtKB-KW"/>
</dbReference>
<dbReference type="SUPFAM" id="SSF52467">
    <property type="entry name" value="DHS-like NAD/FAD-binding domain"/>
    <property type="match status" value="1"/>
</dbReference>
<dbReference type="OrthoDB" id="6077599at2759"/>